<dbReference type="EC" id="1.6.99.3" evidence="2"/>
<comment type="caution">
    <text evidence="2">The sequence shown here is derived from an EMBL/GenBank/DDBJ whole genome shotgun (WGS) entry which is preliminary data.</text>
</comment>
<gene>
    <name evidence="2" type="ORF">BpHYR1_037600</name>
</gene>
<dbReference type="GO" id="GO:0016491">
    <property type="term" value="F:oxidoreductase activity"/>
    <property type="evidence" value="ECO:0007669"/>
    <property type="project" value="UniProtKB-KW"/>
</dbReference>
<proteinExistence type="predicted"/>
<dbReference type="PANTHER" id="PTHR12840:SF1">
    <property type="entry name" value="NADH DEHYDROGENASE [UBIQUINONE] 1 BETA SUBCOMPLEX SUBUNIT 8, MITOCHONDRIAL"/>
    <property type="match status" value="1"/>
</dbReference>
<organism evidence="2 3">
    <name type="scientific">Brachionus plicatilis</name>
    <name type="common">Marine rotifer</name>
    <name type="synonym">Brachionus muelleri</name>
    <dbReference type="NCBI Taxonomy" id="10195"/>
    <lineage>
        <taxon>Eukaryota</taxon>
        <taxon>Metazoa</taxon>
        <taxon>Spiralia</taxon>
        <taxon>Gnathifera</taxon>
        <taxon>Rotifera</taxon>
        <taxon>Eurotatoria</taxon>
        <taxon>Monogononta</taxon>
        <taxon>Pseudotrocha</taxon>
        <taxon>Ploima</taxon>
        <taxon>Brachionidae</taxon>
        <taxon>Brachionus</taxon>
    </lineage>
</organism>
<protein>
    <submittedName>
        <fullName evidence="2">NADH dehydrogenase [ubiquinone] 1 beta subcomplex subunit mitochondrial</fullName>
        <ecNumber evidence="2">1.6.5.11</ecNumber>
        <ecNumber evidence="2">1.6.5.3</ecNumber>
        <ecNumber evidence="2">1.6.99.3</ecNumber>
    </submittedName>
</protein>
<dbReference type="EC" id="1.6.5.3" evidence="2"/>
<keyword evidence="2" id="KW-0830">Ubiquinone</keyword>
<keyword evidence="3" id="KW-1185">Reference proteome</keyword>
<dbReference type="EMBL" id="REGN01002231">
    <property type="protein sequence ID" value="RNA29380.1"/>
    <property type="molecule type" value="Genomic_DNA"/>
</dbReference>
<dbReference type="InterPro" id="IPR008699">
    <property type="entry name" value="NDUFB8"/>
</dbReference>
<evidence type="ECO:0000313" key="2">
    <source>
        <dbReference type="EMBL" id="RNA29381.1"/>
    </source>
</evidence>
<reference evidence="2 3" key="1">
    <citation type="journal article" date="2018" name="Sci. Rep.">
        <title>Genomic signatures of local adaptation to the degree of environmental predictability in rotifers.</title>
        <authorList>
            <person name="Franch-Gras L."/>
            <person name="Hahn C."/>
            <person name="Garcia-Roger E.M."/>
            <person name="Carmona M.J."/>
            <person name="Serra M."/>
            <person name="Gomez A."/>
        </authorList>
    </citation>
    <scope>NUCLEOTIDE SEQUENCE [LARGE SCALE GENOMIC DNA]</scope>
    <source>
        <strain evidence="2">HYR1</strain>
    </source>
</reference>
<keyword evidence="1" id="KW-1133">Transmembrane helix</keyword>
<evidence type="ECO:0000313" key="3">
    <source>
        <dbReference type="Proteomes" id="UP000276133"/>
    </source>
</evidence>
<dbReference type="OrthoDB" id="2014058at2759"/>
<dbReference type="Pfam" id="PF05821">
    <property type="entry name" value="NDUF_B8"/>
    <property type="match status" value="1"/>
</dbReference>
<sequence>MNRLALVRSSILFNQARAFSCSKPNLVFGKDFKPGPYPKTEAERIAAAKKYGLKPEDYEPYPDNGFGFGDYPNLGSVSTDMKSDWGDYDDPYLKRNYGEPINVTQEQITADKVTLAKPRVSFSQIIFWFVFGGFAYIGLNLFLWDKKCFVPLAPKQYPRNALNGEEKHYKF</sequence>
<dbReference type="AlphaFoldDB" id="A0A3M7S0M6"/>
<keyword evidence="1" id="KW-0812">Transmembrane</keyword>
<name>A0A3M7S0M6_BRAPC</name>
<dbReference type="GO" id="GO:0005739">
    <property type="term" value="C:mitochondrion"/>
    <property type="evidence" value="ECO:0007669"/>
    <property type="project" value="InterPro"/>
</dbReference>
<keyword evidence="2" id="KW-0560">Oxidoreductase</keyword>
<dbReference type="PANTHER" id="PTHR12840">
    <property type="entry name" value="NADH-UBIQUINONE OXIDOREDUCTASE ASHI SUBUNIT"/>
    <property type="match status" value="1"/>
</dbReference>
<evidence type="ECO:0000256" key="1">
    <source>
        <dbReference type="SAM" id="Phobius"/>
    </source>
</evidence>
<dbReference type="Proteomes" id="UP000276133">
    <property type="component" value="Unassembled WGS sequence"/>
</dbReference>
<dbReference type="EC" id="1.6.5.11" evidence="2"/>
<feature type="transmembrane region" description="Helical" evidence="1">
    <location>
        <begin position="125"/>
        <end position="144"/>
    </location>
</feature>
<keyword evidence="1" id="KW-0472">Membrane</keyword>
<dbReference type="EMBL" id="REGN01002231">
    <property type="protein sequence ID" value="RNA29381.1"/>
    <property type="molecule type" value="Genomic_DNA"/>
</dbReference>
<dbReference type="STRING" id="10195.A0A3M7S0M6"/>
<accession>A0A3M7S0M6</accession>